<feature type="domain" description="Insulin-like" evidence="5">
    <location>
        <begin position="30"/>
        <end position="97"/>
    </location>
</feature>
<evidence type="ECO:0000256" key="3">
    <source>
        <dbReference type="RuleBase" id="RU000406"/>
    </source>
</evidence>
<dbReference type="SUPFAM" id="SSF56994">
    <property type="entry name" value="Insulin-like"/>
    <property type="match status" value="1"/>
</dbReference>
<protein>
    <recommendedName>
        <fullName evidence="5">Insulin-like domain-containing protein</fullName>
    </recommendedName>
</protein>
<dbReference type="Gene3D" id="1.10.100.10">
    <property type="entry name" value="Insulin-like"/>
    <property type="match status" value="1"/>
</dbReference>
<dbReference type="InterPro" id="IPR036438">
    <property type="entry name" value="Insulin-like_sf"/>
</dbReference>
<accession>A0ABR1D9W8</accession>
<comment type="similarity">
    <text evidence="1 3">Belongs to the insulin family.</text>
</comment>
<evidence type="ECO:0000259" key="5">
    <source>
        <dbReference type="SMART" id="SM00078"/>
    </source>
</evidence>
<evidence type="ECO:0000256" key="4">
    <source>
        <dbReference type="SAM" id="SignalP"/>
    </source>
</evidence>
<feature type="chain" id="PRO_5045359345" description="Insulin-like domain-containing protein" evidence="4">
    <location>
        <begin position="29"/>
        <end position="100"/>
    </location>
</feature>
<evidence type="ECO:0000256" key="1">
    <source>
        <dbReference type="ARBA" id="ARBA00009034"/>
    </source>
</evidence>
<dbReference type="InterPro" id="IPR022353">
    <property type="entry name" value="Insulin_CS"/>
</dbReference>
<gene>
    <name evidence="6" type="primary">Necator_chrIV.g13760</name>
    <name evidence="6" type="ORF">RB195_000468</name>
</gene>
<name>A0ABR1D9W8_NECAM</name>
<sequence>MTPRPWHRTHSPPLLLLLLVISLPVTESSIRLCGMRLTRTLMSICRNQLCGAFAQSKRSMLWEQPQLETVHSSIKRAGIATECCENRCSFSYLKTYCCET</sequence>
<evidence type="ECO:0000313" key="7">
    <source>
        <dbReference type="Proteomes" id="UP001303046"/>
    </source>
</evidence>
<dbReference type="InterPro" id="IPR022352">
    <property type="entry name" value="Ins/IGF/rlx"/>
</dbReference>
<feature type="signal peptide" evidence="4">
    <location>
        <begin position="1"/>
        <end position="28"/>
    </location>
</feature>
<evidence type="ECO:0000313" key="6">
    <source>
        <dbReference type="EMBL" id="KAK6747276.1"/>
    </source>
</evidence>
<keyword evidence="2 4" id="KW-0732">Signal</keyword>
<dbReference type="CDD" id="cd04366">
    <property type="entry name" value="IlGF_insulin_bombyxin_like"/>
    <property type="match status" value="1"/>
</dbReference>
<proteinExistence type="inferred from homology"/>
<dbReference type="PROSITE" id="PS00262">
    <property type="entry name" value="INSULIN"/>
    <property type="match status" value="1"/>
</dbReference>
<keyword evidence="7" id="KW-1185">Reference proteome</keyword>
<dbReference type="SMART" id="SM00078">
    <property type="entry name" value="IlGF"/>
    <property type="match status" value="1"/>
</dbReference>
<dbReference type="EMBL" id="JAVFWL010000004">
    <property type="protein sequence ID" value="KAK6747276.1"/>
    <property type="molecule type" value="Genomic_DNA"/>
</dbReference>
<dbReference type="Pfam" id="PF00049">
    <property type="entry name" value="Insulin"/>
    <property type="match status" value="1"/>
</dbReference>
<dbReference type="Proteomes" id="UP001303046">
    <property type="component" value="Unassembled WGS sequence"/>
</dbReference>
<reference evidence="6 7" key="1">
    <citation type="submission" date="2023-08" db="EMBL/GenBank/DDBJ databases">
        <title>A Necator americanus chromosomal reference genome.</title>
        <authorList>
            <person name="Ilik V."/>
            <person name="Petrzelkova K.J."/>
            <person name="Pardy F."/>
            <person name="Fuh T."/>
            <person name="Niatou-Singa F.S."/>
            <person name="Gouil Q."/>
            <person name="Baker L."/>
            <person name="Ritchie M.E."/>
            <person name="Jex A.R."/>
            <person name="Gazzola D."/>
            <person name="Li H."/>
            <person name="Toshio Fujiwara R."/>
            <person name="Zhan B."/>
            <person name="Aroian R.V."/>
            <person name="Pafco B."/>
            <person name="Schwarz E.M."/>
        </authorList>
    </citation>
    <scope>NUCLEOTIDE SEQUENCE [LARGE SCALE GENOMIC DNA]</scope>
    <source>
        <strain evidence="6 7">Aroian</strain>
        <tissue evidence="6">Whole animal</tissue>
    </source>
</reference>
<comment type="subcellular location">
    <subcellularLocation>
        <location evidence="3">Secreted</location>
    </subcellularLocation>
</comment>
<organism evidence="6 7">
    <name type="scientific">Necator americanus</name>
    <name type="common">Human hookworm</name>
    <dbReference type="NCBI Taxonomy" id="51031"/>
    <lineage>
        <taxon>Eukaryota</taxon>
        <taxon>Metazoa</taxon>
        <taxon>Ecdysozoa</taxon>
        <taxon>Nematoda</taxon>
        <taxon>Chromadorea</taxon>
        <taxon>Rhabditida</taxon>
        <taxon>Rhabditina</taxon>
        <taxon>Rhabditomorpha</taxon>
        <taxon>Strongyloidea</taxon>
        <taxon>Ancylostomatidae</taxon>
        <taxon>Bunostominae</taxon>
        <taxon>Necator</taxon>
    </lineage>
</organism>
<evidence type="ECO:0000256" key="2">
    <source>
        <dbReference type="ARBA" id="ARBA00022729"/>
    </source>
</evidence>
<dbReference type="InterPro" id="IPR016179">
    <property type="entry name" value="Insulin-like"/>
</dbReference>
<comment type="caution">
    <text evidence="6">The sequence shown here is derived from an EMBL/GenBank/DDBJ whole genome shotgun (WGS) entry which is preliminary data.</text>
</comment>
<dbReference type="PRINTS" id="PR00276">
    <property type="entry name" value="INSULINFAMLY"/>
</dbReference>
<keyword evidence="3" id="KW-0964">Secreted</keyword>